<evidence type="ECO:0000256" key="1">
    <source>
        <dbReference type="ARBA" id="ARBA00022490"/>
    </source>
</evidence>
<dbReference type="Gene3D" id="3.40.50.150">
    <property type="entry name" value="Vaccinia Virus protein VP39"/>
    <property type="match status" value="1"/>
</dbReference>
<keyword evidence="5 6" id="KW-0949">S-adenosyl-L-methionine</keyword>
<dbReference type="Pfam" id="PF02527">
    <property type="entry name" value="GidB"/>
    <property type="match status" value="1"/>
</dbReference>
<comment type="catalytic activity">
    <reaction evidence="6">
        <text>guanosine(527) in 16S rRNA + S-adenosyl-L-methionine = N(7)-methylguanosine(527) in 16S rRNA + S-adenosyl-L-homocysteine</text>
        <dbReference type="Rhea" id="RHEA:42732"/>
        <dbReference type="Rhea" id="RHEA-COMP:10209"/>
        <dbReference type="Rhea" id="RHEA-COMP:10210"/>
        <dbReference type="ChEBI" id="CHEBI:57856"/>
        <dbReference type="ChEBI" id="CHEBI:59789"/>
        <dbReference type="ChEBI" id="CHEBI:74269"/>
        <dbReference type="ChEBI" id="CHEBI:74480"/>
        <dbReference type="EC" id="2.1.1.170"/>
    </reaction>
</comment>
<feature type="binding site" evidence="6">
    <location>
        <position position="106"/>
    </location>
    <ligand>
        <name>S-adenosyl-L-methionine</name>
        <dbReference type="ChEBI" id="CHEBI:59789"/>
    </ligand>
</feature>
<dbReference type="InterPro" id="IPR003682">
    <property type="entry name" value="rRNA_ssu_MeTfrase_G"/>
</dbReference>
<dbReference type="EC" id="2.1.1.170" evidence="6"/>
<feature type="binding site" evidence="6">
    <location>
        <position position="165"/>
    </location>
    <ligand>
        <name>S-adenosyl-L-methionine</name>
        <dbReference type="ChEBI" id="CHEBI:59789"/>
    </ligand>
</feature>
<gene>
    <name evidence="6 7" type="primary">rsmG</name>
    <name evidence="7" type="ORF">GAK30_03432</name>
</gene>
<evidence type="ECO:0000256" key="2">
    <source>
        <dbReference type="ARBA" id="ARBA00022552"/>
    </source>
</evidence>
<keyword evidence="1 6" id="KW-0963">Cytoplasm</keyword>
<keyword evidence="4 6" id="KW-0808">Transferase</keyword>
<dbReference type="PANTHER" id="PTHR31760">
    <property type="entry name" value="S-ADENOSYL-L-METHIONINE-DEPENDENT METHYLTRANSFERASES SUPERFAMILY PROTEIN"/>
    <property type="match status" value="1"/>
</dbReference>
<protein>
    <recommendedName>
        <fullName evidence="6">Ribosomal RNA small subunit methyltransferase G</fullName>
        <ecNumber evidence="6">2.1.1.170</ecNumber>
    </recommendedName>
    <alternativeName>
        <fullName evidence="6">16S rRNA 7-methylguanosine methyltransferase</fullName>
        <shortName evidence="6">16S rRNA m7G methyltransferase</shortName>
    </alternativeName>
</protein>
<evidence type="ECO:0000256" key="4">
    <source>
        <dbReference type="ARBA" id="ARBA00022679"/>
    </source>
</evidence>
<comment type="similarity">
    <text evidence="6">Belongs to the methyltransferase superfamily. RNA methyltransferase RsmG family.</text>
</comment>
<comment type="subcellular location">
    <subcellularLocation>
        <location evidence="6">Cytoplasm</location>
    </subcellularLocation>
</comment>
<dbReference type="HAMAP" id="MF_00074">
    <property type="entry name" value="16SrRNA_methyltr_G"/>
    <property type="match status" value="1"/>
</dbReference>
<dbReference type="GO" id="GO:0005829">
    <property type="term" value="C:cytosol"/>
    <property type="evidence" value="ECO:0007669"/>
    <property type="project" value="TreeGrafter"/>
</dbReference>
<dbReference type="NCBIfam" id="TIGR00138">
    <property type="entry name" value="rsmG_gidB"/>
    <property type="match status" value="1"/>
</dbReference>
<keyword evidence="3 6" id="KW-0489">Methyltransferase</keyword>
<name>A0A7V8FL70_9BURK</name>
<dbReference type="AlphaFoldDB" id="A0A7V8FL70"/>
<comment type="function">
    <text evidence="6">Specifically methylates the N7 position of guanine in position 527 of 16S rRNA.</text>
</comment>
<reference evidence="8" key="1">
    <citation type="journal article" date="2020" name="MBio">
        <title>Horizontal gene transfer to a defensive symbiont with a reduced genome amongst a multipartite beetle microbiome.</title>
        <authorList>
            <person name="Waterworth S.C."/>
            <person name="Florez L.V."/>
            <person name="Rees E.R."/>
            <person name="Hertweck C."/>
            <person name="Kaltenpoth M."/>
            <person name="Kwan J.C."/>
        </authorList>
    </citation>
    <scope>NUCLEOTIDE SEQUENCE [LARGE SCALE GENOMIC DNA]</scope>
</reference>
<dbReference type="SUPFAM" id="SSF53335">
    <property type="entry name" value="S-adenosyl-L-methionine-dependent methyltransferases"/>
    <property type="match status" value="1"/>
</dbReference>
<keyword evidence="2 6" id="KW-0698">rRNA processing</keyword>
<dbReference type="GO" id="GO:0070043">
    <property type="term" value="F:rRNA (guanine-N7-)-methyltransferase activity"/>
    <property type="evidence" value="ECO:0007669"/>
    <property type="project" value="UniProtKB-UniRule"/>
</dbReference>
<organism evidence="7 8">
    <name type="scientific">Paracidovorax wautersii</name>
    <dbReference type="NCBI Taxonomy" id="1177982"/>
    <lineage>
        <taxon>Bacteria</taxon>
        <taxon>Pseudomonadati</taxon>
        <taxon>Pseudomonadota</taxon>
        <taxon>Betaproteobacteria</taxon>
        <taxon>Burkholderiales</taxon>
        <taxon>Comamonadaceae</taxon>
        <taxon>Paracidovorax</taxon>
    </lineage>
</organism>
<proteinExistence type="inferred from homology"/>
<feature type="binding site" evidence="6">
    <location>
        <position position="101"/>
    </location>
    <ligand>
        <name>S-adenosyl-L-methionine</name>
        <dbReference type="ChEBI" id="CHEBI:59789"/>
    </ligand>
</feature>
<comment type="caution">
    <text evidence="6">Lacks conserved residue(s) required for the propagation of feature annotation.</text>
</comment>
<evidence type="ECO:0000256" key="3">
    <source>
        <dbReference type="ARBA" id="ARBA00022603"/>
    </source>
</evidence>
<dbReference type="EMBL" id="WNDQ01000070">
    <property type="protein sequence ID" value="KAF1018922.1"/>
    <property type="molecule type" value="Genomic_DNA"/>
</dbReference>
<dbReference type="PIRSF" id="PIRSF003078">
    <property type="entry name" value="GidB"/>
    <property type="match status" value="1"/>
</dbReference>
<comment type="caution">
    <text evidence="7">The sequence shown here is derived from an EMBL/GenBank/DDBJ whole genome shotgun (WGS) entry which is preliminary data.</text>
</comment>
<dbReference type="Proteomes" id="UP000461670">
    <property type="component" value="Unassembled WGS sequence"/>
</dbReference>
<dbReference type="InterPro" id="IPR029063">
    <property type="entry name" value="SAM-dependent_MTases_sf"/>
</dbReference>
<evidence type="ECO:0000313" key="8">
    <source>
        <dbReference type="Proteomes" id="UP000461670"/>
    </source>
</evidence>
<dbReference type="CDD" id="cd02440">
    <property type="entry name" value="AdoMet_MTases"/>
    <property type="match status" value="1"/>
</dbReference>
<sequence>MTTTVSHHNHISPATPLPLEPALREGLQQLGLTLSDAQIGALLQYLALVGKWTQVYNLTAVRDPQEMLSHHLLDCLAIIQPLQAHLAQAGLAEGADLLDVGAGAGLPGVVIAICCPQVRVSCVDTVAKKAAFVQQVAATLRLPNLRGVHARVEKLQQRFDVITSRAFASLPDFTVWSRDSLAEQGVWLAMKGKVPDAEIAALPAEVAVFHVEQLRVPRLEGERCLVWMKLGAAALG</sequence>
<evidence type="ECO:0000313" key="7">
    <source>
        <dbReference type="EMBL" id="KAF1018922.1"/>
    </source>
</evidence>
<evidence type="ECO:0000256" key="5">
    <source>
        <dbReference type="ARBA" id="ARBA00022691"/>
    </source>
</evidence>
<feature type="binding site" evidence="6">
    <location>
        <begin position="152"/>
        <end position="153"/>
    </location>
    <ligand>
        <name>S-adenosyl-L-methionine</name>
        <dbReference type="ChEBI" id="CHEBI:59789"/>
    </ligand>
</feature>
<accession>A0A7V8FL70</accession>
<evidence type="ECO:0000256" key="6">
    <source>
        <dbReference type="HAMAP-Rule" id="MF_00074"/>
    </source>
</evidence>
<dbReference type="PANTHER" id="PTHR31760:SF0">
    <property type="entry name" value="S-ADENOSYL-L-METHIONINE-DEPENDENT METHYLTRANSFERASES SUPERFAMILY PROTEIN"/>
    <property type="match status" value="1"/>
</dbReference>